<dbReference type="RefSeq" id="WP_072607671.1">
    <property type="nucleotide sequence ID" value="NZ_CP018171.1"/>
</dbReference>
<organism evidence="4 5">
    <name type="scientific">Aquibium oceanicum</name>
    <dbReference type="NCBI Taxonomy" id="1670800"/>
    <lineage>
        <taxon>Bacteria</taxon>
        <taxon>Pseudomonadati</taxon>
        <taxon>Pseudomonadota</taxon>
        <taxon>Alphaproteobacteria</taxon>
        <taxon>Hyphomicrobiales</taxon>
        <taxon>Phyllobacteriaceae</taxon>
        <taxon>Aquibium</taxon>
    </lineage>
</organism>
<feature type="binding site" evidence="3">
    <location>
        <position position="242"/>
    </location>
    <ligand>
        <name>substrate</name>
    </ligand>
</feature>
<dbReference type="Pfam" id="PF03480">
    <property type="entry name" value="DctP"/>
    <property type="match status" value="1"/>
</dbReference>
<accession>A0A1L3SXR5</accession>
<dbReference type="GO" id="GO:0046872">
    <property type="term" value="F:metal ion binding"/>
    <property type="evidence" value="ECO:0007669"/>
    <property type="project" value="UniProtKB-KW"/>
</dbReference>
<dbReference type="STRING" id="1670800.BSQ44_24745"/>
<dbReference type="EMBL" id="CP018171">
    <property type="protein sequence ID" value="APH74216.1"/>
    <property type="molecule type" value="Genomic_DNA"/>
</dbReference>
<dbReference type="PANTHER" id="PTHR33376:SF5">
    <property type="entry name" value="EXTRACYTOPLASMIC SOLUTE RECEPTOR PROTEIN"/>
    <property type="match status" value="1"/>
</dbReference>
<evidence type="ECO:0000256" key="3">
    <source>
        <dbReference type="PIRSR" id="PIRSR039026-2"/>
    </source>
</evidence>
<dbReference type="OrthoDB" id="9780733at2"/>
<dbReference type="GO" id="GO:0055085">
    <property type="term" value="P:transmembrane transport"/>
    <property type="evidence" value="ECO:0007669"/>
    <property type="project" value="InterPro"/>
</dbReference>
<keyword evidence="1" id="KW-0732">Signal</keyword>
<proteinExistence type="predicted"/>
<dbReference type="GO" id="GO:0031317">
    <property type="term" value="C:tripartite ATP-independent periplasmic transporter complex"/>
    <property type="evidence" value="ECO:0007669"/>
    <property type="project" value="InterPro"/>
</dbReference>
<dbReference type="PANTHER" id="PTHR33376">
    <property type="match status" value="1"/>
</dbReference>
<dbReference type="InterPro" id="IPR038404">
    <property type="entry name" value="TRAP_DctP_sf"/>
</dbReference>
<dbReference type="InterPro" id="IPR018389">
    <property type="entry name" value="DctP_fam"/>
</dbReference>
<dbReference type="InterPro" id="IPR026289">
    <property type="entry name" value="SBP_TakP-like"/>
</dbReference>
<keyword evidence="5" id="KW-1185">Reference proteome</keyword>
<feature type="binding site" evidence="3">
    <location>
        <position position="217"/>
    </location>
    <ligand>
        <name>Na(+)</name>
        <dbReference type="ChEBI" id="CHEBI:29101"/>
    </ligand>
</feature>
<feature type="binding site" evidence="2">
    <location>
        <position position="179"/>
    </location>
    <ligand>
        <name>substrate</name>
    </ligand>
</feature>
<evidence type="ECO:0000313" key="5">
    <source>
        <dbReference type="Proteomes" id="UP000182840"/>
    </source>
</evidence>
<keyword evidence="3" id="KW-0479">Metal-binding</keyword>
<evidence type="ECO:0000313" key="4">
    <source>
        <dbReference type="EMBL" id="APH74216.1"/>
    </source>
</evidence>
<feature type="binding site" evidence="3">
    <location>
        <position position="216"/>
    </location>
    <ligand>
        <name>substrate</name>
    </ligand>
</feature>
<dbReference type="AlphaFoldDB" id="A0A1L3SXR5"/>
<evidence type="ECO:0000256" key="2">
    <source>
        <dbReference type="PIRSR" id="PIRSR039026-1"/>
    </source>
</evidence>
<name>A0A1L3SXR5_9HYPH</name>
<protein>
    <submittedName>
        <fullName evidence="4">C4-dicarboxylate ABC transporter substrate-binding protein</fullName>
    </submittedName>
</protein>
<dbReference type="Gene3D" id="3.40.190.10">
    <property type="entry name" value="Periplasmic binding protein-like II"/>
    <property type="match status" value="1"/>
</dbReference>
<dbReference type="Proteomes" id="UP000182840">
    <property type="component" value="Chromosome"/>
</dbReference>
<feature type="binding site" evidence="2">
    <location>
        <position position="158"/>
    </location>
    <ligand>
        <name>substrate</name>
    </ligand>
</feature>
<dbReference type="KEGG" id="meso:BSQ44_24745"/>
<dbReference type="Gene3D" id="3.40.190.170">
    <property type="entry name" value="Bacterial extracellular solute-binding protein, family 7"/>
    <property type="match status" value="1"/>
</dbReference>
<gene>
    <name evidence="4" type="ORF">BSQ44_24745</name>
</gene>
<reference evidence="5" key="1">
    <citation type="submission" date="2016-11" db="EMBL/GenBank/DDBJ databases">
        <title>Mesorhizobium oceanicum sp. nov., isolated from deep seawater in South China Sea.</title>
        <authorList>
            <person name="Fu G.-Y."/>
        </authorList>
    </citation>
    <scope>NUCLEOTIDE SEQUENCE [LARGE SCALE GENOMIC DNA]</scope>
    <source>
        <strain evidence="5">B7</strain>
    </source>
</reference>
<evidence type="ECO:0000256" key="1">
    <source>
        <dbReference type="ARBA" id="ARBA00022729"/>
    </source>
</evidence>
<dbReference type="PIRSF" id="PIRSF039026">
    <property type="entry name" value="SiaP"/>
    <property type="match status" value="1"/>
</dbReference>
<sequence>MGNLNHGSLVRAAVTAAAVGFGVSAGATAARAENVQWTLAAHAGGIWMEVGAKNFAERVEFLTEGRVKIDVAAPGMVGPALKVTETVQNGLAEVGLNWMAYDIGIDKAGVVFAGWSGGLTPEEYMFWLYKGGGEELLAEWRMEKFGVVSIPCNIVETEIFLHSHKPVRTLEDFQGLRMRTSGAWAEIATELGATTVVLPGPEVFDALERRVVDAVEWGGPGINLSAGFQTIAPYIIVPGIHQPASFNECMFNKDAWETLSDHDKEAIRLAGKLNTYESFLAYGDNDLDAWRKLHETKGVEFVELDPSFIAKAKEASFAWAEKQAATNEWFKKAYDSQRETQKHLSVWGEFRLPIGQTRD</sequence>